<protein>
    <submittedName>
        <fullName evidence="1">Uncharacterized protein</fullName>
    </submittedName>
</protein>
<keyword evidence="2" id="KW-1185">Reference proteome</keyword>
<accession>A0ACC3BUD2</accession>
<proteinExistence type="predicted"/>
<evidence type="ECO:0000313" key="2">
    <source>
        <dbReference type="Proteomes" id="UP000798662"/>
    </source>
</evidence>
<name>A0ACC3BUD2_PYRYE</name>
<organism evidence="1 2">
    <name type="scientific">Pyropia yezoensis</name>
    <name type="common">Susabi-nori</name>
    <name type="synonym">Porphyra yezoensis</name>
    <dbReference type="NCBI Taxonomy" id="2788"/>
    <lineage>
        <taxon>Eukaryota</taxon>
        <taxon>Rhodophyta</taxon>
        <taxon>Bangiophyceae</taxon>
        <taxon>Bangiales</taxon>
        <taxon>Bangiaceae</taxon>
        <taxon>Pyropia</taxon>
    </lineage>
</organism>
<evidence type="ECO:0000313" key="1">
    <source>
        <dbReference type="EMBL" id="KAK1861518.1"/>
    </source>
</evidence>
<sequence length="798" mass="82203">MLLKRMFRKSRRGEDDPEDAAPAADGEAPPASDGLRRAATSGPGGGGSGRPRTSGLRPRDLGRLSLDGQVAAREVARAATGAPIESDADADDGGPPPLPRRRRGGRVRRVDGADELDDDGDIEGGGEEVGQLNGGGRRGGEGDAHKANGVVLRDERGGLARAGDDDDDDYDEEEEEDLLPEARLSLDAGPTPQTRAVQESERNQNRRLSLDGILPPAAVAPNERGSRGSAAPGRKASSRGSKASSRGSGSAAAARPSDGGGGSSRRLSLDRDRRAGGGSSRGRGAEAVMDVDVDALTLPVELGGCSRAGTEPVRGGRSVTEVRKENQDAYFVHGPFMSQAGQLLLGVFDGHGAQGRPVAHLVRDAIPVALEKVRRRAASPTVSDNSSSSGDTTLHADGTEADAADAATTDGTAASNGRSKKKAAGADGADRADIHASRANALRAAFTSAEAVVRRSGVDHVFSGTTAVVAWLFGSEMYVAWVGDSRCSVGRAIVGGDSLSAGAASAGIGGAASAAGVPSSMSSASSAGSPAPPSASSAASAAAVARRQRFRAVDVSHDQKPVRADEKKRVRDAGGRVARWRRNMGPLRVWQKDEWVPGLAMTRSIGDTCLSDCGVIPTPEVAYVRLNGADSFVVLASDGVWEFMTSQEVIDFVGKYRRQRRSAQSASDALVREAISRWRRNEAVVDDTTAVVLYLEWQHLRTPSGMPLPSAVAVDDGSSSVTGSGSGGASASSAASAASTRRFFGGGGGGSGAPSTSTVTSIDGSPVVVVTADQPRLVGHSGRLQRFEPKNELLLAPM</sequence>
<gene>
    <name evidence="1" type="ORF">I4F81_004102</name>
</gene>
<reference evidence="1" key="1">
    <citation type="submission" date="2019-11" db="EMBL/GenBank/DDBJ databases">
        <title>Nori genome reveals adaptations in red seaweeds to the harsh intertidal environment.</title>
        <authorList>
            <person name="Wang D."/>
            <person name="Mao Y."/>
        </authorList>
    </citation>
    <scope>NUCLEOTIDE SEQUENCE</scope>
    <source>
        <tissue evidence="1">Gametophyte</tissue>
    </source>
</reference>
<dbReference type="Proteomes" id="UP000798662">
    <property type="component" value="Chromosome 1"/>
</dbReference>
<comment type="caution">
    <text evidence="1">The sequence shown here is derived from an EMBL/GenBank/DDBJ whole genome shotgun (WGS) entry which is preliminary data.</text>
</comment>
<dbReference type="EMBL" id="CM020618">
    <property type="protein sequence ID" value="KAK1861518.1"/>
    <property type="molecule type" value="Genomic_DNA"/>
</dbReference>